<keyword evidence="1" id="KW-0175">Coiled coil</keyword>
<dbReference type="KEGG" id="psyt:DSAG12_02955"/>
<dbReference type="Proteomes" id="UP000321408">
    <property type="component" value="Chromosome"/>
</dbReference>
<reference evidence="2 3" key="1">
    <citation type="journal article" date="2020" name="Nature">
        <title>Isolation of an archaeon at the prokaryote-eukaryote interface.</title>
        <authorList>
            <person name="Imachi H."/>
            <person name="Nobu M.K."/>
            <person name="Nakahara N."/>
            <person name="Morono Y."/>
            <person name="Ogawara M."/>
            <person name="Takaki Y."/>
            <person name="Takano Y."/>
            <person name="Uematsu K."/>
            <person name="Ikuta T."/>
            <person name="Ito M."/>
            <person name="Matsui Y."/>
            <person name="Miyazaki M."/>
            <person name="Murata K."/>
            <person name="Saito Y."/>
            <person name="Sakai S."/>
            <person name="Song C."/>
            <person name="Tasumi E."/>
            <person name="Yamanaka Y."/>
            <person name="Yamaguchi T."/>
            <person name="Kamagata Y."/>
            <person name="Tamaki H."/>
            <person name="Takai K."/>
        </authorList>
    </citation>
    <scope>NUCLEOTIDE SEQUENCE [LARGE SCALE GENOMIC DNA]</scope>
    <source>
        <strain evidence="2 3">MK-D1</strain>
    </source>
</reference>
<protein>
    <recommendedName>
        <fullName evidence="4">Ribbon-helix-helix protein CopG domain-containing protein</fullName>
    </recommendedName>
</protein>
<evidence type="ECO:0008006" key="4">
    <source>
        <dbReference type="Google" id="ProtNLM"/>
    </source>
</evidence>
<keyword evidence="3" id="KW-1185">Reference proteome</keyword>
<organism evidence="2 3">
    <name type="scientific">Promethearchaeum syntrophicum</name>
    <dbReference type="NCBI Taxonomy" id="2594042"/>
    <lineage>
        <taxon>Archaea</taxon>
        <taxon>Promethearchaeati</taxon>
        <taxon>Promethearchaeota</taxon>
        <taxon>Promethearchaeia</taxon>
        <taxon>Promethearchaeales</taxon>
        <taxon>Promethearchaeaceae</taxon>
        <taxon>Promethearchaeum</taxon>
    </lineage>
</organism>
<dbReference type="GeneID" id="41330933"/>
<dbReference type="AlphaFoldDB" id="A0A5B9DEC5"/>
<evidence type="ECO:0000256" key="1">
    <source>
        <dbReference type="SAM" id="Coils"/>
    </source>
</evidence>
<name>A0A5B9DEC5_9ARCH</name>
<evidence type="ECO:0000313" key="3">
    <source>
        <dbReference type="Proteomes" id="UP000321408"/>
    </source>
</evidence>
<dbReference type="EMBL" id="CP042905">
    <property type="protein sequence ID" value="QEE17123.1"/>
    <property type="molecule type" value="Genomic_DNA"/>
</dbReference>
<gene>
    <name evidence="2" type="ORF">DSAG12_02955</name>
</gene>
<feature type="coiled-coil region" evidence="1">
    <location>
        <begin position="20"/>
        <end position="47"/>
    </location>
</feature>
<evidence type="ECO:0000313" key="2">
    <source>
        <dbReference type="EMBL" id="QEE17123.1"/>
    </source>
</evidence>
<dbReference type="RefSeq" id="WP_147664040.1">
    <property type="nucleotide sequence ID" value="NZ_CP042905.2"/>
</dbReference>
<proteinExistence type="predicted"/>
<accession>A0A5B9DEC5</accession>
<sequence length="209" mass="25077">MANKGKESKNGNDKSHILGIRIDNETLNEIEREAKNLNIKKSSLVKQAIKQFFYLLDPVEKADRMMIYKNVLEFCLNYLDEEAMHELSQLIVRNSFRHKPPNLVKKELMEAYRILEPEKFNEIINDVFLHRRGIAFGWYRETYLKYNSQDGTYYVEFNHRISEQFSKFLFINSKDLLESYTDLIFEFYDEYYGDLTLSFYVKIIGEKRE</sequence>
<reference evidence="2 3" key="2">
    <citation type="journal article" date="2024" name="Int. J. Syst. Evol. Microbiol.">
        <title>Promethearchaeum syntrophicum gen. nov., sp. nov., an anaerobic, obligately syntrophic archaeon, the first isolate of the lineage 'Asgard' archaea, and proposal of the new archaeal phylum Promethearchaeota phyl. nov. and kingdom Promethearchaeati regn. nov.</title>
        <authorList>
            <person name="Imachi H."/>
            <person name="Nobu M.K."/>
            <person name="Kato S."/>
            <person name="Takaki Y."/>
            <person name="Miyazaki M."/>
            <person name="Miyata M."/>
            <person name="Ogawara M."/>
            <person name="Saito Y."/>
            <person name="Sakai S."/>
            <person name="Tahara Y.O."/>
            <person name="Takano Y."/>
            <person name="Tasumi E."/>
            <person name="Uematsu K."/>
            <person name="Yoshimura T."/>
            <person name="Itoh T."/>
            <person name="Ohkuma M."/>
            <person name="Takai K."/>
        </authorList>
    </citation>
    <scope>NUCLEOTIDE SEQUENCE [LARGE SCALE GENOMIC DNA]</scope>
    <source>
        <strain evidence="2 3">MK-D1</strain>
    </source>
</reference>